<feature type="compositionally biased region" description="Low complexity" evidence="1">
    <location>
        <begin position="476"/>
        <end position="488"/>
    </location>
</feature>
<feature type="compositionally biased region" description="Low complexity" evidence="1">
    <location>
        <begin position="197"/>
        <end position="210"/>
    </location>
</feature>
<feature type="region of interest" description="Disordered" evidence="1">
    <location>
        <begin position="156"/>
        <end position="223"/>
    </location>
</feature>
<feature type="compositionally biased region" description="Low complexity" evidence="1">
    <location>
        <begin position="298"/>
        <end position="315"/>
    </location>
</feature>
<feature type="region of interest" description="Disordered" evidence="1">
    <location>
        <begin position="71"/>
        <end position="126"/>
    </location>
</feature>
<dbReference type="EMBL" id="JAAAUY010000244">
    <property type="protein sequence ID" value="KAF9332701.1"/>
    <property type="molecule type" value="Genomic_DNA"/>
</dbReference>
<feature type="compositionally biased region" description="Low complexity" evidence="1">
    <location>
        <begin position="356"/>
        <end position="370"/>
    </location>
</feature>
<feature type="region of interest" description="Disordered" evidence="1">
    <location>
        <begin position="245"/>
        <end position="378"/>
    </location>
</feature>
<feature type="compositionally biased region" description="Basic residues" evidence="1">
    <location>
        <begin position="425"/>
        <end position="438"/>
    </location>
</feature>
<feature type="compositionally biased region" description="Polar residues" evidence="1">
    <location>
        <begin position="333"/>
        <end position="342"/>
    </location>
</feature>
<gene>
    <name evidence="2" type="ORF">BG006_004418</name>
</gene>
<feature type="compositionally biased region" description="Pro residues" evidence="1">
    <location>
        <begin position="14"/>
        <end position="26"/>
    </location>
</feature>
<reference evidence="2" key="1">
    <citation type="journal article" date="2020" name="Fungal Divers.">
        <title>Resolving the Mortierellaceae phylogeny through synthesis of multi-gene phylogenetics and phylogenomics.</title>
        <authorList>
            <person name="Vandepol N."/>
            <person name="Liber J."/>
            <person name="Desiro A."/>
            <person name="Na H."/>
            <person name="Kennedy M."/>
            <person name="Barry K."/>
            <person name="Grigoriev I.V."/>
            <person name="Miller A.N."/>
            <person name="O'Donnell K."/>
            <person name="Stajich J.E."/>
            <person name="Bonito G."/>
        </authorList>
    </citation>
    <scope>NUCLEOTIDE SEQUENCE</scope>
    <source>
        <strain evidence="2">NVP1</strain>
    </source>
</reference>
<proteinExistence type="predicted"/>
<dbReference type="AlphaFoldDB" id="A0A9P5VMT3"/>
<feature type="region of interest" description="Disordered" evidence="1">
    <location>
        <begin position="420"/>
        <end position="512"/>
    </location>
</feature>
<feature type="compositionally biased region" description="Basic and acidic residues" evidence="1">
    <location>
        <begin position="99"/>
        <end position="116"/>
    </location>
</feature>
<name>A0A9P5VMT3_9FUNG</name>
<feature type="compositionally biased region" description="Polar residues" evidence="1">
    <location>
        <begin position="211"/>
        <end position="223"/>
    </location>
</feature>
<feature type="compositionally biased region" description="Low complexity" evidence="1">
    <location>
        <begin position="451"/>
        <end position="467"/>
    </location>
</feature>
<evidence type="ECO:0000313" key="2">
    <source>
        <dbReference type="EMBL" id="KAF9332701.1"/>
    </source>
</evidence>
<dbReference type="Proteomes" id="UP000696485">
    <property type="component" value="Unassembled WGS sequence"/>
</dbReference>
<evidence type="ECO:0000256" key="1">
    <source>
        <dbReference type="SAM" id="MobiDB-lite"/>
    </source>
</evidence>
<feature type="compositionally biased region" description="Basic and acidic residues" evidence="1">
    <location>
        <begin position="73"/>
        <end position="89"/>
    </location>
</feature>
<keyword evidence="3" id="KW-1185">Reference proteome</keyword>
<feature type="region of interest" description="Disordered" evidence="1">
    <location>
        <begin position="14"/>
        <end position="37"/>
    </location>
</feature>
<accession>A0A9P5VMT3</accession>
<feature type="compositionally biased region" description="Polar residues" evidence="1">
    <location>
        <begin position="179"/>
        <end position="188"/>
    </location>
</feature>
<feature type="compositionally biased region" description="Polar residues" evidence="1">
    <location>
        <begin position="247"/>
        <end position="257"/>
    </location>
</feature>
<comment type="caution">
    <text evidence="2">The sequence shown here is derived from an EMBL/GenBank/DDBJ whole genome shotgun (WGS) entry which is preliminary data.</text>
</comment>
<sequence>MCLIGTKVPFPTPSILPPSGLPPIPTPGTEQGGEHVNASSRSALISGTAAAVVVVSALFVMLYRKRKTRSTYSRRDYCSQPKEMEDTTRPGHSWLSRSRSKESRDRDKDRDMDRNDNSNGHGLPGAHTIEAQLFEGFESSVMIEDHEHRPQYYNDRTKLQHGHRHSSSEDRTRTSSSRGPTMTSTSGTLAHMTRLDSIQSNSSINSQPSPHQQGRSNSVTQASQKVTQFATKLGQKLGHLRVKTHLSDPTSNGSLSHNLPVPPISPISPVSPTLPSPTKPHSETESGTGTGGTIERNPASATPSFSSVSVPSVASNRHGQSMTRPEIPIAMPLSSSPTTCSLEKQFLPKSPPSPISPTTASATSPTSSSSMHHNPKFQKEHRSMLIKDLILQGDDALDEKEQALMAQYQPYHCQQQLLLQQQKQEKKHQHPHQQKGPRRSSVAAVDPMAPSSLTRQSSSGSGSRATADNMPAFVPTTTSTTKTQQQQQRPTIPAIDTNYLAPPPRIYIHKPL</sequence>
<protein>
    <submittedName>
        <fullName evidence="2">Uncharacterized protein</fullName>
    </submittedName>
</protein>
<evidence type="ECO:0000313" key="3">
    <source>
        <dbReference type="Proteomes" id="UP000696485"/>
    </source>
</evidence>
<organism evidence="2 3">
    <name type="scientific">Podila minutissima</name>
    <dbReference type="NCBI Taxonomy" id="64525"/>
    <lineage>
        <taxon>Eukaryota</taxon>
        <taxon>Fungi</taxon>
        <taxon>Fungi incertae sedis</taxon>
        <taxon>Mucoromycota</taxon>
        <taxon>Mortierellomycotina</taxon>
        <taxon>Mortierellomycetes</taxon>
        <taxon>Mortierellales</taxon>
        <taxon>Mortierellaceae</taxon>
        <taxon>Podila</taxon>
    </lineage>
</organism>